<dbReference type="Proteomes" id="UP001162164">
    <property type="component" value="Unassembled WGS sequence"/>
</dbReference>
<dbReference type="PANTHER" id="PTHR13437:SF2">
    <property type="entry name" value="NUCLEOPORIN P58_P45"/>
    <property type="match status" value="1"/>
</dbReference>
<keyword evidence="2" id="KW-0813">Transport</keyword>
<evidence type="ECO:0000256" key="2">
    <source>
        <dbReference type="ARBA" id="ARBA00022448"/>
    </source>
</evidence>
<feature type="region of interest" description="Disordered" evidence="8">
    <location>
        <begin position="472"/>
        <end position="492"/>
    </location>
</feature>
<keyword evidence="6" id="KW-0906">Nuclear pore complex</keyword>
<evidence type="ECO:0000256" key="5">
    <source>
        <dbReference type="ARBA" id="ARBA00023010"/>
    </source>
</evidence>
<protein>
    <recommendedName>
        <fullName evidence="11">Nucleoporin p58/p45</fullName>
    </recommendedName>
</protein>
<evidence type="ECO:0000313" key="10">
    <source>
        <dbReference type="Proteomes" id="UP001162164"/>
    </source>
</evidence>
<keyword evidence="3" id="KW-0509">mRNA transport</keyword>
<proteinExistence type="predicted"/>
<evidence type="ECO:0000256" key="3">
    <source>
        <dbReference type="ARBA" id="ARBA00022816"/>
    </source>
</evidence>
<dbReference type="Gene3D" id="6.10.140.1350">
    <property type="match status" value="1"/>
</dbReference>
<evidence type="ECO:0000256" key="8">
    <source>
        <dbReference type="SAM" id="MobiDB-lite"/>
    </source>
</evidence>
<reference evidence="9" key="1">
    <citation type="journal article" date="2023" name="Insect Mol. Biol.">
        <title>Genome sequencing provides insights into the evolution of gene families encoding plant cell wall-degrading enzymes in longhorned beetles.</title>
        <authorList>
            <person name="Shin N.R."/>
            <person name="Okamura Y."/>
            <person name="Kirsch R."/>
            <person name="Pauchet Y."/>
        </authorList>
    </citation>
    <scope>NUCLEOTIDE SEQUENCE</scope>
    <source>
        <strain evidence="9">MMC_N1</strain>
    </source>
</reference>
<dbReference type="PANTHER" id="PTHR13437">
    <property type="entry name" value="NUCLEOPORIN P58/P45 NUCLEOPORIN-LIKE PROTEIN 1"/>
    <property type="match status" value="1"/>
</dbReference>
<evidence type="ECO:0000256" key="7">
    <source>
        <dbReference type="ARBA" id="ARBA00023242"/>
    </source>
</evidence>
<evidence type="ECO:0000256" key="1">
    <source>
        <dbReference type="ARBA" id="ARBA00004567"/>
    </source>
</evidence>
<comment type="caution">
    <text evidence="9">The sequence shown here is derived from an EMBL/GenBank/DDBJ whole genome shotgun (WGS) entry which is preliminary data.</text>
</comment>
<feature type="region of interest" description="Disordered" evidence="8">
    <location>
        <begin position="161"/>
        <end position="180"/>
    </location>
</feature>
<keyword evidence="10" id="KW-1185">Reference proteome</keyword>
<organism evidence="9 10">
    <name type="scientific">Molorchus minor</name>
    <dbReference type="NCBI Taxonomy" id="1323400"/>
    <lineage>
        <taxon>Eukaryota</taxon>
        <taxon>Metazoa</taxon>
        <taxon>Ecdysozoa</taxon>
        <taxon>Arthropoda</taxon>
        <taxon>Hexapoda</taxon>
        <taxon>Insecta</taxon>
        <taxon>Pterygota</taxon>
        <taxon>Neoptera</taxon>
        <taxon>Endopterygota</taxon>
        <taxon>Coleoptera</taxon>
        <taxon>Polyphaga</taxon>
        <taxon>Cucujiformia</taxon>
        <taxon>Chrysomeloidea</taxon>
        <taxon>Cerambycidae</taxon>
        <taxon>Lamiinae</taxon>
        <taxon>Monochamini</taxon>
        <taxon>Molorchus</taxon>
    </lineage>
</organism>
<accession>A0ABQ9J3C8</accession>
<comment type="subcellular location">
    <subcellularLocation>
        <location evidence="1">Nucleus</location>
        <location evidence="1">Nuclear pore complex</location>
    </subcellularLocation>
</comment>
<keyword evidence="4" id="KW-0653">Protein transport</keyword>
<evidence type="ECO:0000256" key="6">
    <source>
        <dbReference type="ARBA" id="ARBA00023132"/>
    </source>
</evidence>
<evidence type="ECO:0000313" key="9">
    <source>
        <dbReference type="EMBL" id="KAJ8971727.1"/>
    </source>
</evidence>
<dbReference type="InterPro" id="IPR024882">
    <property type="entry name" value="NUP58/p45/49"/>
</dbReference>
<evidence type="ECO:0008006" key="11">
    <source>
        <dbReference type="Google" id="ProtNLM"/>
    </source>
</evidence>
<dbReference type="Pfam" id="PF15967">
    <property type="entry name" value="Nucleoporin_FG2"/>
    <property type="match status" value="1"/>
</dbReference>
<dbReference type="EMBL" id="JAPWTJ010001439">
    <property type="protein sequence ID" value="KAJ8971727.1"/>
    <property type="molecule type" value="Genomic_DNA"/>
</dbReference>
<keyword evidence="7" id="KW-0539">Nucleus</keyword>
<feature type="compositionally biased region" description="Polar residues" evidence="8">
    <location>
        <begin position="472"/>
        <end position="484"/>
    </location>
</feature>
<keyword evidence="5" id="KW-0811">Translocation</keyword>
<gene>
    <name evidence="9" type="ORF">NQ317_002557</name>
</gene>
<name>A0ABQ9J3C8_9CUCU</name>
<evidence type="ECO:0000256" key="4">
    <source>
        <dbReference type="ARBA" id="ARBA00022927"/>
    </source>
</evidence>
<sequence>MEKVRMASFTTPNQAMFGSGSTTASNSTPAFQFANTAAPTSILGALNSTIKTNNFGTSNQSVTTVGLNFPTSTSTNTAGIGQTFNTSVMPTVNSGITAPSFAFGTSTTPTSKNTLGSSSLNTTTPNFNLGTSTNNTILGSSAATTTLGTINFGIDKITSVTTSSHNPETSTAATKGLGGLTSQTKTGSIVTTHKEISPKEQSLPNEILQTVDQFRDVVKQQKLYSSDIARCSVRDFRNVEQDIDLFNNLLSDVENHLEKNKHLAEKLKYDTAKCLQNIEIAQGTQDTPPGLQYDNTAPLKYFLDLANIFDKEMQSLKNKIESADKYVKNHQNPDTLTPQDLSLGMKQLHETFVALAGRLQSVHTQVESQKESFLNIRRQLYNDNSNPFNGLNKPEIVLGTNIKNAITYFPPKVATGPTPFNNLINNDCLTSQQTSFSIPHSGTAINNTSAGMPFSSYSSNVPNFGVTQSPFGVSSTNFQLQKPPTGNKRGKQ</sequence>
<feature type="compositionally biased region" description="Polar residues" evidence="8">
    <location>
        <begin position="161"/>
        <end position="173"/>
    </location>
</feature>